<proteinExistence type="predicted"/>
<keyword evidence="3" id="KW-1185">Reference proteome</keyword>
<gene>
    <name evidence="2" type="primary">jg3473</name>
    <name evidence="2" type="ORF">PAEG_LOCUS9976</name>
</gene>
<accession>A0A8S4R689</accession>
<name>A0A8S4R689_9NEOP</name>
<dbReference type="EMBL" id="CAKXAJ010024830">
    <property type="protein sequence ID" value="CAH2231035.1"/>
    <property type="molecule type" value="Genomic_DNA"/>
</dbReference>
<feature type="compositionally biased region" description="Basic and acidic residues" evidence="1">
    <location>
        <begin position="95"/>
        <end position="104"/>
    </location>
</feature>
<dbReference type="Proteomes" id="UP000838756">
    <property type="component" value="Unassembled WGS sequence"/>
</dbReference>
<feature type="region of interest" description="Disordered" evidence="1">
    <location>
        <begin position="79"/>
        <end position="104"/>
    </location>
</feature>
<reference evidence="2" key="1">
    <citation type="submission" date="2022-03" db="EMBL/GenBank/DDBJ databases">
        <authorList>
            <person name="Lindestad O."/>
        </authorList>
    </citation>
    <scope>NUCLEOTIDE SEQUENCE</scope>
</reference>
<organism evidence="2 3">
    <name type="scientific">Pararge aegeria aegeria</name>
    <dbReference type="NCBI Taxonomy" id="348720"/>
    <lineage>
        <taxon>Eukaryota</taxon>
        <taxon>Metazoa</taxon>
        <taxon>Ecdysozoa</taxon>
        <taxon>Arthropoda</taxon>
        <taxon>Hexapoda</taxon>
        <taxon>Insecta</taxon>
        <taxon>Pterygota</taxon>
        <taxon>Neoptera</taxon>
        <taxon>Endopterygota</taxon>
        <taxon>Lepidoptera</taxon>
        <taxon>Glossata</taxon>
        <taxon>Ditrysia</taxon>
        <taxon>Papilionoidea</taxon>
        <taxon>Nymphalidae</taxon>
        <taxon>Satyrinae</taxon>
        <taxon>Satyrini</taxon>
        <taxon>Parargina</taxon>
        <taxon>Pararge</taxon>
    </lineage>
</organism>
<comment type="caution">
    <text evidence="2">The sequence shown here is derived from an EMBL/GenBank/DDBJ whole genome shotgun (WGS) entry which is preliminary data.</text>
</comment>
<evidence type="ECO:0000313" key="3">
    <source>
        <dbReference type="Proteomes" id="UP000838756"/>
    </source>
</evidence>
<dbReference type="AlphaFoldDB" id="A0A8S4R689"/>
<sequence length="104" mass="11714">MDVNINIVRRLFTNINAGSRYQNGRTRALKLNLVAGSPSYTLFHSFGRDVSCSRVLRKAPFLKAVSTCGLVRSTCARARPSHEIRDRTPQSPPRVRRDVSCLVR</sequence>
<protein>
    <submittedName>
        <fullName evidence="2">Jg3473 protein</fullName>
    </submittedName>
</protein>
<evidence type="ECO:0000313" key="2">
    <source>
        <dbReference type="EMBL" id="CAH2231035.1"/>
    </source>
</evidence>
<evidence type="ECO:0000256" key="1">
    <source>
        <dbReference type="SAM" id="MobiDB-lite"/>
    </source>
</evidence>